<dbReference type="InterPro" id="IPR008040">
    <property type="entry name" value="Hydant_A_N"/>
</dbReference>
<dbReference type="GO" id="GO:0005829">
    <property type="term" value="C:cytosol"/>
    <property type="evidence" value="ECO:0007669"/>
    <property type="project" value="TreeGrafter"/>
</dbReference>
<dbReference type="PANTHER" id="PTHR11365">
    <property type="entry name" value="5-OXOPROLINASE RELATED"/>
    <property type="match status" value="1"/>
</dbReference>
<organism evidence="4 5">
    <name type="scientific">Bradyrhizobium macuxiense</name>
    <dbReference type="NCBI Taxonomy" id="1755647"/>
    <lineage>
        <taxon>Bacteria</taxon>
        <taxon>Pseudomonadati</taxon>
        <taxon>Pseudomonadota</taxon>
        <taxon>Alphaproteobacteria</taxon>
        <taxon>Hyphomicrobiales</taxon>
        <taxon>Nitrobacteraceae</taxon>
        <taxon>Bradyrhizobium</taxon>
    </lineage>
</organism>
<reference evidence="4 5" key="1">
    <citation type="submission" date="2019-06" db="EMBL/GenBank/DDBJ databases">
        <title>Genomic Encyclopedia of Type Strains, Phase IV (KMG-V): Genome sequencing to study the core and pangenomes of soil and plant-associated prokaryotes.</title>
        <authorList>
            <person name="Whitman W."/>
        </authorList>
    </citation>
    <scope>NUCLEOTIDE SEQUENCE [LARGE SCALE GENOMIC DNA]</scope>
    <source>
        <strain evidence="4 5">BR 10355</strain>
    </source>
</reference>
<protein>
    <submittedName>
        <fullName evidence="4">N-methylhydantoinase A</fullName>
    </submittedName>
</protein>
<accession>A0A560KQ50</accession>
<sequence>MTKAAPGTAQAKLGVDIGGTFTDAALEVEGKRFTTKTLTTHQSPDDGVIEAVGAVLKNAGMTYSDLELVVHGTTLATNALIERRGARTAMLTTEGFRDVIEIGQEFRFDLFDLFLELPAPLISRELRLPIRERIGVGGRELLPLNESDVAAAIEILKREKIESVAICFLHSYANTAHEERVRDLIKAVLPDLSITISGEVAPEMREFERFCTAVANAYVQPKMANYLFRLDQRLRELGLRSPVLMMLSGGGLTDIATAAAFPVRLVESGPAGGALFAASIAAENGLDDVISFDMGGTTAKICLIDNGRPQTSRTFEVARVYRFKKGSGTPIKIPVIEMVEIGAGGGSIAHVDSLGRLTIGPESAGSEPGPAAFSRGGKRPTVTDANLVLRKINPAGFAGGKFALNRGASVAAIETCLSGELRLDSHVAAAAVAEMVEENMASATRVHAVESGKEYRSRVLIAFGGGAPLHAASVMAKLGMRRFLVPPGAGVGSAVGFLRAPVSYEVVRSRHQKVSALDALAINHLLAAMEKTATAIVRVAAGGQELSVLRSASMRYVGQGHEITVSLPSRPFRTDDSGSLAEAFADRYREIYKRNVSGADVEVLTWSVLVTTAAPPTTNYGAQLASFTPTPNSHRKVFDGRSSCEKLYAIFWRLDLKPGAAIQGPAIVEEDETSTVIPEGVTATVLASGAILGEVESARATFQATHEVHDAQCD</sequence>
<proteinExistence type="predicted"/>
<gene>
    <name evidence="4" type="ORF">FBZ93_1401</name>
</gene>
<feature type="domain" description="Acetophenone carboxylase-like C-terminal" evidence="3">
    <location>
        <begin position="547"/>
        <end position="684"/>
    </location>
</feature>
<feature type="domain" description="Hydantoinase/oxoprolinase N-terminal" evidence="2">
    <location>
        <begin position="13"/>
        <end position="188"/>
    </location>
</feature>
<feature type="domain" description="Hydantoinase A/oxoprolinase" evidence="1">
    <location>
        <begin position="209"/>
        <end position="505"/>
    </location>
</feature>
<dbReference type="InterPro" id="IPR002821">
    <property type="entry name" value="Hydantoinase_A"/>
</dbReference>
<dbReference type="GO" id="GO:0006749">
    <property type="term" value="P:glutathione metabolic process"/>
    <property type="evidence" value="ECO:0007669"/>
    <property type="project" value="TreeGrafter"/>
</dbReference>
<dbReference type="OrthoDB" id="9759608at2"/>
<dbReference type="InterPro" id="IPR045079">
    <property type="entry name" value="Oxoprolinase-like"/>
</dbReference>
<dbReference type="InterPro" id="IPR049517">
    <property type="entry name" value="ACX-like_C"/>
</dbReference>
<dbReference type="Pfam" id="PF05378">
    <property type="entry name" value="Hydant_A_N"/>
    <property type="match status" value="1"/>
</dbReference>
<comment type="caution">
    <text evidence="4">The sequence shown here is derived from an EMBL/GenBank/DDBJ whole genome shotgun (WGS) entry which is preliminary data.</text>
</comment>
<dbReference type="GO" id="GO:0017168">
    <property type="term" value="F:5-oxoprolinase (ATP-hydrolyzing) activity"/>
    <property type="evidence" value="ECO:0007669"/>
    <property type="project" value="TreeGrafter"/>
</dbReference>
<evidence type="ECO:0000259" key="3">
    <source>
        <dbReference type="Pfam" id="PF19278"/>
    </source>
</evidence>
<name>A0A560KQ50_9BRAD</name>
<dbReference type="Proteomes" id="UP000321304">
    <property type="component" value="Unassembled WGS sequence"/>
</dbReference>
<dbReference type="AlphaFoldDB" id="A0A560KQ50"/>
<dbReference type="InterPro" id="IPR043129">
    <property type="entry name" value="ATPase_NBD"/>
</dbReference>
<dbReference type="EMBL" id="VITY01000040">
    <property type="protein sequence ID" value="TWB85306.1"/>
    <property type="molecule type" value="Genomic_DNA"/>
</dbReference>
<evidence type="ECO:0000313" key="4">
    <source>
        <dbReference type="EMBL" id="TWB85306.1"/>
    </source>
</evidence>
<dbReference type="RefSeq" id="WP_146993224.1">
    <property type="nucleotide sequence ID" value="NZ_VITY01000040.1"/>
</dbReference>
<dbReference type="Pfam" id="PF01968">
    <property type="entry name" value="Hydantoinase_A"/>
    <property type="match status" value="1"/>
</dbReference>
<dbReference type="SUPFAM" id="SSF53067">
    <property type="entry name" value="Actin-like ATPase domain"/>
    <property type="match status" value="1"/>
</dbReference>
<dbReference type="Pfam" id="PF19278">
    <property type="entry name" value="Hydant_A_C"/>
    <property type="match status" value="1"/>
</dbReference>
<evidence type="ECO:0000259" key="2">
    <source>
        <dbReference type="Pfam" id="PF05378"/>
    </source>
</evidence>
<keyword evidence="5" id="KW-1185">Reference proteome</keyword>
<dbReference type="PANTHER" id="PTHR11365:SF23">
    <property type="entry name" value="HYPOTHETICAL 5-OXOPROLINASE (EUROFUNG)-RELATED"/>
    <property type="match status" value="1"/>
</dbReference>
<evidence type="ECO:0000313" key="5">
    <source>
        <dbReference type="Proteomes" id="UP000321304"/>
    </source>
</evidence>
<evidence type="ECO:0000259" key="1">
    <source>
        <dbReference type="Pfam" id="PF01968"/>
    </source>
</evidence>